<keyword evidence="2" id="KW-1185">Reference proteome</keyword>
<sequence length="181" mass="21576">MTVKLTPQEFKSNNKASKKLYLKDSISLVRLIKEDIKEHKGDYHSKAYDYSTKIIIDTIMYNSDFNKLIFFIIDKKENKKAYPETLTKENVDYLIKEGNADIPYEGFHYTGKAYIGIRENDSLYINNYFRMTTAGYNIINDVKKEQRVAFFEEYSAVKYKGYEYNLDDKRFWDSDIWSFDK</sequence>
<evidence type="ECO:0000313" key="2">
    <source>
        <dbReference type="Proteomes" id="UP000239068"/>
    </source>
</evidence>
<dbReference type="EMBL" id="MSCM01000002">
    <property type="protein sequence ID" value="PQJ76525.1"/>
    <property type="molecule type" value="Genomic_DNA"/>
</dbReference>
<comment type="caution">
    <text evidence="1">The sequence shown here is derived from an EMBL/GenBank/DDBJ whole genome shotgun (WGS) entry which is preliminary data.</text>
</comment>
<protein>
    <submittedName>
        <fullName evidence="1">Uncharacterized protein</fullName>
    </submittedName>
</protein>
<organism evidence="1 2">
    <name type="scientific">Polaribacter glomeratus</name>
    <dbReference type="NCBI Taxonomy" id="102"/>
    <lineage>
        <taxon>Bacteria</taxon>
        <taxon>Pseudomonadati</taxon>
        <taxon>Bacteroidota</taxon>
        <taxon>Flavobacteriia</taxon>
        <taxon>Flavobacteriales</taxon>
        <taxon>Flavobacteriaceae</taxon>
    </lineage>
</organism>
<gene>
    <name evidence="1" type="ORF">BTO16_11510</name>
</gene>
<dbReference type="AlphaFoldDB" id="A0A2S7WFY2"/>
<proteinExistence type="predicted"/>
<evidence type="ECO:0000313" key="1">
    <source>
        <dbReference type="EMBL" id="PQJ76525.1"/>
    </source>
</evidence>
<dbReference type="Proteomes" id="UP000239068">
    <property type="component" value="Unassembled WGS sequence"/>
</dbReference>
<accession>A0A2S7WFY2</accession>
<name>A0A2S7WFY2_9FLAO</name>
<reference evidence="1 2" key="1">
    <citation type="submission" date="2016-12" db="EMBL/GenBank/DDBJ databases">
        <title>Trade-off between light-utilization and light-protection in marine flavobacteria.</title>
        <authorList>
            <person name="Kumagai Y."/>
            <person name="Yoshizawa S."/>
            <person name="Kogure K."/>
            <person name="Iwasaki W."/>
        </authorList>
    </citation>
    <scope>NUCLEOTIDE SEQUENCE [LARGE SCALE GENOMIC DNA]</scope>
    <source>
        <strain evidence="1 2">ATCC 43844</strain>
    </source>
</reference>